<dbReference type="GO" id="GO:0051301">
    <property type="term" value="P:cell division"/>
    <property type="evidence" value="ECO:0007669"/>
    <property type="project" value="UniProtKB-KW"/>
</dbReference>
<dbReference type="InterPro" id="IPR039361">
    <property type="entry name" value="Cyclin"/>
</dbReference>
<dbReference type="InterPro" id="IPR048258">
    <property type="entry name" value="Cyclins_cyclin-box"/>
</dbReference>
<dbReference type="PANTHER" id="PTHR10177">
    <property type="entry name" value="CYCLINS"/>
    <property type="match status" value="1"/>
</dbReference>
<keyword evidence="3" id="KW-0131">Cell cycle</keyword>
<sequence length="300" mass="33857">MSALLGPLLSSGDGGLTGATKAYDDPVIFRDDRVLDILMSKESNYVPAESNYLSTGIQHEIKPHNRREVADWMLEICEDRGVSPEVFVLAMNYLDRFLSVCTISKSQLQLLGAVCLLVSWKVREHRPLPASKLVEYSDFNLTLIDIMEWEVLLLSKLDWDMSAVIASDFLEHIVQRLTILDVSSNLVHIRQQAEARILLCSSHYEFSSINPSLIAIACVLASLEPHFGFRKENLLEFLKSIKSLDNKELIHNLVSRIENLMKNYPLLSSDKSSASTSRNSEDLTTPTKLHDVVAKKYARH</sequence>
<feature type="domain" description="Cyclin-like" evidence="5">
    <location>
        <begin position="71"/>
        <end position="155"/>
    </location>
</feature>
<accession>A0A0K2UG39</accession>
<keyword evidence="1" id="KW-0132">Cell division</keyword>
<dbReference type="OrthoDB" id="306099at2759"/>
<dbReference type="InterPro" id="IPR006671">
    <property type="entry name" value="Cyclin_N"/>
</dbReference>
<dbReference type="InterPro" id="IPR004367">
    <property type="entry name" value="Cyclin_C-dom"/>
</dbReference>
<evidence type="ECO:0000259" key="5">
    <source>
        <dbReference type="SMART" id="SM00385"/>
    </source>
</evidence>
<dbReference type="GO" id="GO:0000278">
    <property type="term" value="P:mitotic cell cycle"/>
    <property type="evidence" value="ECO:0007669"/>
    <property type="project" value="UniProtKB-ARBA"/>
</dbReference>
<dbReference type="AlphaFoldDB" id="A0A0K2UG39"/>
<evidence type="ECO:0000256" key="2">
    <source>
        <dbReference type="ARBA" id="ARBA00023127"/>
    </source>
</evidence>
<keyword evidence="2 4" id="KW-0195">Cyclin</keyword>
<dbReference type="InterPro" id="IPR036915">
    <property type="entry name" value="Cyclin-like_sf"/>
</dbReference>
<organism evidence="6">
    <name type="scientific">Lepeophtheirus salmonis</name>
    <name type="common">Salmon louse</name>
    <name type="synonym">Caligus salmonis</name>
    <dbReference type="NCBI Taxonomy" id="72036"/>
    <lineage>
        <taxon>Eukaryota</taxon>
        <taxon>Metazoa</taxon>
        <taxon>Ecdysozoa</taxon>
        <taxon>Arthropoda</taxon>
        <taxon>Crustacea</taxon>
        <taxon>Multicrustacea</taxon>
        <taxon>Hexanauplia</taxon>
        <taxon>Copepoda</taxon>
        <taxon>Siphonostomatoida</taxon>
        <taxon>Caligidae</taxon>
        <taxon>Lepeophtheirus</taxon>
    </lineage>
</organism>
<name>A0A0K2UG39_LEPSM</name>
<proteinExistence type="inferred from homology"/>
<dbReference type="Gene3D" id="1.10.472.10">
    <property type="entry name" value="Cyclin-like"/>
    <property type="match status" value="2"/>
</dbReference>
<dbReference type="EMBL" id="HACA01019837">
    <property type="protein sequence ID" value="CDW37198.1"/>
    <property type="molecule type" value="Transcribed_RNA"/>
</dbReference>
<dbReference type="SMART" id="SM00385">
    <property type="entry name" value="CYCLIN"/>
    <property type="match status" value="1"/>
</dbReference>
<dbReference type="OMA" id="KEIKPYM"/>
<dbReference type="FunFam" id="1.10.472.10:FF:000003">
    <property type="entry name" value="G1/S-specific cyclin-D2"/>
    <property type="match status" value="1"/>
</dbReference>
<dbReference type="CDD" id="cd20516">
    <property type="entry name" value="CYCLIN_CCND_rpt2"/>
    <property type="match status" value="1"/>
</dbReference>
<evidence type="ECO:0000256" key="3">
    <source>
        <dbReference type="ARBA" id="ARBA00023306"/>
    </source>
</evidence>
<evidence type="ECO:0000256" key="1">
    <source>
        <dbReference type="ARBA" id="ARBA00022618"/>
    </source>
</evidence>
<evidence type="ECO:0000256" key="4">
    <source>
        <dbReference type="RuleBase" id="RU000383"/>
    </source>
</evidence>
<comment type="similarity">
    <text evidence="4">Belongs to the cyclin family.</text>
</comment>
<dbReference type="Pfam" id="PF02984">
    <property type="entry name" value="Cyclin_C"/>
    <property type="match status" value="1"/>
</dbReference>
<reference evidence="6" key="1">
    <citation type="submission" date="2014-05" db="EMBL/GenBank/DDBJ databases">
        <authorList>
            <person name="Chronopoulou M."/>
        </authorList>
    </citation>
    <scope>NUCLEOTIDE SEQUENCE</scope>
    <source>
        <tissue evidence="6">Whole organism</tissue>
    </source>
</reference>
<evidence type="ECO:0000313" key="6">
    <source>
        <dbReference type="EMBL" id="CDW37198.1"/>
    </source>
</evidence>
<dbReference type="Pfam" id="PF00134">
    <property type="entry name" value="Cyclin_N"/>
    <property type="match status" value="1"/>
</dbReference>
<dbReference type="InterPro" id="IPR013763">
    <property type="entry name" value="Cyclin-like_dom"/>
</dbReference>
<dbReference type="PROSITE" id="PS00292">
    <property type="entry name" value="CYCLINS"/>
    <property type="match status" value="1"/>
</dbReference>
<dbReference type="SUPFAM" id="SSF47954">
    <property type="entry name" value="Cyclin-like"/>
    <property type="match status" value="1"/>
</dbReference>
<protein>
    <submittedName>
        <fullName evidence="6">G1/Sspecific cyclinD2like [Xiphosphorus maculatus]</fullName>
    </submittedName>
</protein>